<dbReference type="SUPFAM" id="SSF47979">
    <property type="entry name" value="Iron-dependent repressor protein, dimerization domain"/>
    <property type="match status" value="1"/>
</dbReference>
<gene>
    <name evidence="14" type="primary">ideR_2</name>
    <name evidence="14" type="ORF">SDC9_85640</name>
</gene>
<keyword evidence="4" id="KW-0963">Cytoplasm</keyword>
<evidence type="ECO:0000256" key="5">
    <source>
        <dbReference type="ARBA" id="ARBA00022491"/>
    </source>
</evidence>
<dbReference type="InterPro" id="IPR001367">
    <property type="entry name" value="Fe_dep_repressor"/>
</dbReference>
<dbReference type="Pfam" id="PF02742">
    <property type="entry name" value="Fe_dep_repr_C"/>
    <property type="match status" value="1"/>
</dbReference>
<keyword evidence="8" id="KW-0238">DNA-binding</keyword>
<dbReference type="InterPro" id="IPR007167">
    <property type="entry name" value="Fe-transptr_FeoA-like"/>
</dbReference>
<name>A0A644ZE33_9ZZZZ</name>
<organism evidence="14">
    <name type="scientific">bioreactor metagenome</name>
    <dbReference type="NCBI Taxonomy" id="1076179"/>
    <lineage>
        <taxon>unclassified sequences</taxon>
        <taxon>metagenomes</taxon>
        <taxon>ecological metagenomes</taxon>
    </lineage>
</organism>
<dbReference type="PANTHER" id="PTHR33238:SF11">
    <property type="entry name" value="TRANSCRIPTIONAL REGULATOR MNTR"/>
    <property type="match status" value="1"/>
</dbReference>
<evidence type="ECO:0000256" key="9">
    <source>
        <dbReference type="ARBA" id="ARBA00023159"/>
    </source>
</evidence>
<dbReference type="Pfam" id="PF04023">
    <property type="entry name" value="FeoA"/>
    <property type="match status" value="1"/>
</dbReference>
<evidence type="ECO:0000256" key="11">
    <source>
        <dbReference type="ARBA" id="ARBA00023211"/>
    </source>
</evidence>
<comment type="caution">
    <text evidence="14">The sequence shown here is derived from an EMBL/GenBank/DDBJ whole genome shotgun (WGS) entry which is preliminary data.</text>
</comment>
<keyword evidence="5" id="KW-0678">Repressor</keyword>
<dbReference type="GO" id="GO:0046983">
    <property type="term" value="F:protein dimerization activity"/>
    <property type="evidence" value="ECO:0007669"/>
    <property type="project" value="InterPro"/>
</dbReference>
<keyword evidence="11" id="KW-0464">Manganese</keyword>
<dbReference type="Gene3D" id="1.10.60.10">
    <property type="entry name" value="Iron dependent repressor, metal binding and dimerisation domain"/>
    <property type="match status" value="1"/>
</dbReference>
<dbReference type="SMART" id="SM00899">
    <property type="entry name" value="FeoA"/>
    <property type="match status" value="1"/>
</dbReference>
<dbReference type="InterPro" id="IPR038157">
    <property type="entry name" value="FeoA_core_dom"/>
</dbReference>
<evidence type="ECO:0000256" key="4">
    <source>
        <dbReference type="ARBA" id="ARBA00022490"/>
    </source>
</evidence>
<dbReference type="GO" id="GO:0046914">
    <property type="term" value="F:transition metal ion binding"/>
    <property type="evidence" value="ECO:0007669"/>
    <property type="project" value="InterPro"/>
</dbReference>
<evidence type="ECO:0000259" key="13">
    <source>
        <dbReference type="SMART" id="SM00899"/>
    </source>
</evidence>
<dbReference type="InterPro" id="IPR022687">
    <property type="entry name" value="HTH_DTXR"/>
</dbReference>
<evidence type="ECO:0000256" key="6">
    <source>
        <dbReference type="ARBA" id="ARBA00023004"/>
    </source>
</evidence>
<keyword evidence="9" id="KW-0010">Activator</keyword>
<accession>A0A644ZE33</accession>
<dbReference type="InterPro" id="IPR036388">
    <property type="entry name" value="WH-like_DNA-bd_sf"/>
</dbReference>
<dbReference type="PANTHER" id="PTHR33238">
    <property type="entry name" value="IRON (METAL) DEPENDENT REPRESSOR, DTXR FAMILY"/>
    <property type="match status" value="1"/>
</dbReference>
<evidence type="ECO:0000256" key="7">
    <source>
        <dbReference type="ARBA" id="ARBA00023015"/>
    </source>
</evidence>
<protein>
    <recommendedName>
        <fullName evidence="12">Manganese transport regulator</fullName>
    </recommendedName>
</protein>
<evidence type="ECO:0000256" key="12">
    <source>
        <dbReference type="ARBA" id="ARBA00032593"/>
    </source>
</evidence>
<evidence type="ECO:0000256" key="1">
    <source>
        <dbReference type="ARBA" id="ARBA00004496"/>
    </source>
</evidence>
<feature type="domain" description="Ferrous iron transporter FeoA-like" evidence="13">
    <location>
        <begin position="169"/>
        <end position="242"/>
    </location>
</feature>
<sequence>MIYITFAEGFNLIDNSFTPPEISPDPQGTAAMQRYAAEIYRLQQDSPSVSLTQVGSKVGASAQAVAMMVKRLRNGGFLEHELYRGVQLTPSGARLAMPAIRRHRISEVYLVKAMGYNWAEAHDLAEVFERGLNEALEDRVFDLAGQPTRCPHGEPIPSKEGIMPQINDQALILVPSGSSCLISRVRTEEPEKLLYIAELGLIPGTPFTLLSCAPFQGPLRLQLDHHDHVIGYELAKSLWVEVKSLGVGNKLPPLKK</sequence>
<reference evidence="14" key="1">
    <citation type="submission" date="2019-08" db="EMBL/GenBank/DDBJ databases">
        <authorList>
            <person name="Kucharzyk K."/>
            <person name="Murdoch R.W."/>
            <person name="Higgins S."/>
            <person name="Loffler F."/>
        </authorList>
    </citation>
    <scope>NUCLEOTIDE SEQUENCE</scope>
</reference>
<dbReference type="AlphaFoldDB" id="A0A644ZE33"/>
<evidence type="ECO:0000256" key="10">
    <source>
        <dbReference type="ARBA" id="ARBA00023163"/>
    </source>
</evidence>
<keyword evidence="7" id="KW-0805">Transcription regulation</keyword>
<evidence type="ECO:0000256" key="3">
    <source>
        <dbReference type="ARBA" id="ARBA00011738"/>
    </source>
</evidence>
<dbReference type="SMART" id="SM00529">
    <property type="entry name" value="HTH_DTXR"/>
    <property type="match status" value="1"/>
</dbReference>
<comment type="subcellular location">
    <subcellularLocation>
        <location evidence="1">Cytoplasm</location>
    </subcellularLocation>
</comment>
<evidence type="ECO:0000313" key="14">
    <source>
        <dbReference type="EMBL" id="MPM39009.1"/>
    </source>
</evidence>
<keyword evidence="6" id="KW-0408">Iron</keyword>
<dbReference type="SUPFAM" id="SSF46785">
    <property type="entry name" value="Winged helix' DNA-binding domain"/>
    <property type="match status" value="1"/>
</dbReference>
<keyword evidence="10" id="KW-0804">Transcription</keyword>
<dbReference type="EMBL" id="VSSQ01008491">
    <property type="protein sequence ID" value="MPM39009.1"/>
    <property type="molecule type" value="Genomic_DNA"/>
</dbReference>
<dbReference type="Pfam" id="PF01325">
    <property type="entry name" value="Fe_dep_repress"/>
    <property type="match status" value="1"/>
</dbReference>
<evidence type="ECO:0000256" key="8">
    <source>
        <dbReference type="ARBA" id="ARBA00023125"/>
    </source>
</evidence>
<dbReference type="Gene3D" id="2.30.30.90">
    <property type="match status" value="1"/>
</dbReference>
<dbReference type="InterPro" id="IPR008988">
    <property type="entry name" value="Transcriptional_repressor_C"/>
</dbReference>
<comment type="similarity">
    <text evidence="2">Belongs to the DtxR/MntR family.</text>
</comment>
<dbReference type="Gene3D" id="1.10.10.10">
    <property type="entry name" value="Winged helix-like DNA-binding domain superfamily/Winged helix DNA-binding domain"/>
    <property type="match status" value="1"/>
</dbReference>
<dbReference type="InterPro" id="IPR050536">
    <property type="entry name" value="DtxR_MntR_Metal-Reg"/>
</dbReference>
<dbReference type="InterPro" id="IPR036421">
    <property type="entry name" value="Fe_dep_repressor_sf"/>
</dbReference>
<dbReference type="InterPro" id="IPR036390">
    <property type="entry name" value="WH_DNA-bd_sf"/>
</dbReference>
<dbReference type="GO" id="GO:0003700">
    <property type="term" value="F:DNA-binding transcription factor activity"/>
    <property type="evidence" value="ECO:0007669"/>
    <property type="project" value="InterPro"/>
</dbReference>
<proteinExistence type="inferred from homology"/>
<comment type="subunit">
    <text evidence="3">Homodimer.</text>
</comment>
<dbReference type="InterPro" id="IPR022689">
    <property type="entry name" value="Iron_dep_repressor"/>
</dbReference>
<dbReference type="GO" id="GO:0003677">
    <property type="term" value="F:DNA binding"/>
    <property type="evidence" value="ECO:0007669"/>
    <property type="project" value="UniProtKB-KW"/>
</dbReference>
<dbReference type="SUPFAM" id="SSF50037">
    <property type="entry name" value="C-terminal domain of transcriptional repressors"/>
    <property type="match status" value="1"/>
</dbReference>
<evidence type="ECO:0000256" key="2">
    <source>
        <dbReference type="ARBA" id="ARBA00007871"/>
    </source>
</evidence>
<dbReference type="GO" id="GO:0005737">
    <property type="term" value="C:cytoplasm"/>
    <property type="evidence" value="ECO:0007669"/>
    <property type="project" value="UniProtKB-SubCell"/>
</dbReference>